<keyword evidence="3" id="KW-1185">Reference proteome</keyword>
<evidence type="ECO:0008006" key="4">
    <source>
        <dbReference type="Google" id="ProtNLM"/>
    </source>
</evidence>
<accession>A0ABS2GRV3</accession>
<protein>
    <recommendedName>
        <fullName evidence="4">Portal protein</fullName>
    </recommendedName>
</protein>
<feature type="coiled-coil region" evidence="1">
    <location>
        <begin position="169"/>
        <end position="213"/>
    </location>
</feature>
<evidence type="ECO:0000256" key="1">
    <source>
        <dbReference type="SAM" id="Coils"/>
    </source>
</evidence>
<sequence length="653" mass="74676">MNEMVLDEVTIFPEIPQEDKETIEQNPERNELAAKWKRRLEFARKHWAKYHKRCRYNRKIVKNVSDEADPNSEDFNIKRANLIQGTISALVPVVYARAPEISVIPKCPHEHQKAFAQTLQDLINMQLKEANLKEIGKDTVRSCVTTSIGAVKVIWQDSIYTNPMLKKRLDDAQDNLQHIDNLLTQLEEGDDSIEEYKAKREELILSMQSLEKQVEASISYGIAIDHVLIDDLLIDPTVREFSDYPNANWIAQKIPMMKADAEAQFKKKIKSANLYKLNEDEDKPRFTLGEDGQAEKDEDTQVIIWEIWDKQNQTVYTIAEGCDYFLRDPYTPEYVGARFYPFFLLPYSKVDGEFWGPSIVDLTEKLQDEHNTIRDKLVEHRNFIKPGYFVGSDVKEKDIKTIVMDNNVGSLTQLSMPTENIRNAMVPKTYPPIDPTLYDTTQVREDWEQTTGLQDAMRSSVNQAKTATEAQILQNSLTGRTAEFMDTLESWITDIAKYVAQIFVTNLDASQVLYLLGKDDPTEIVWEQMDRETAFQRVTINVVAGTSGAPNKASEQETWGKILPTISQLLGQIMQMSASGMDPKPFVNLMRETVRRFDDRIEVEQFLPAQIVQMQTQPGQMPMVAQQPGAAAQQQLPPELMSQLAAAVQQQPQ</sequence>
<comment type="caution">
    <text evidence="2">The sequence shown here is derived from an EMBL/GenBank/DDBJ whole genome shotgun (WGS) entry which is preliminary data.</text>
</comment>
<proteinExistence type="predicted"/>
<dbReference type="RefSeq" id="WP_205049775.1">
    <property type="nucleotide sequence ID" value="NZ_JACJKX010000003.1"/>
</dbReference>
<dbReference type="Proteomes" id="UP000777002">
    <property type="component" value="Unassembled WGS sequence"/>
</dbReference>
<evidence type="ECO:0000313" key="2">
    <source>
        <dbReference type="EMBL" id="MBM6928174.1"/>
    </source>
</evidence>
<organism evidence="2 3">
    <name type="scientific">Parasutterella secunda</name>
    <dbReference type="NCBI Taxonomy" id="626947"/>
    <lineage>
        <taxon>Bacteria</taxon>
        <taxon>Pseudomonadati</taxon>
        <taxon>Pseudomonadota</taxon>
        <taxon>Betaproteobacteria</taxon>
        <taxon>Burkholderiales</taxon>
        <taxon>Sutterellaceae</taxon>
        <taxon>Parasutterella</taxon>
    </lineage>
</organism>
<reference evidence="2 3" key="1">
    <citation type="journal article" date="2021" name="Sci. Rep.">
        <title>The distribution of antibiotic resistance genes in chicken gut microbiota commensals.</title>
        <authorList>
            <person name="Juricova H."/>
            <person name="Matiasovicova J."/>
            <person name="Kubasova T."/>
            <person name="Cejkova D."/>
            <person name="Rychlik I."/>
        </authorList>
    </citation>
    <scope>NUCLEOTIDE SEQUENCE [LARGE SCALE GENOMIC DNA]</scope>
    <source>
        <strain evidence="2 3">An562</strain>
    </source>
</reference>
<dbReference type="EMBL" id="JACJKX010000003">
    <property type="protein sequence ID" value="MBM6928174.1"/>
    <property type="molecule type" value="Genomic_DNA"/>
</dbReference>
<keyword evidence="1" id="KW-0175">Coiled coil</keyword>
<gene>
    <name evidence="2" type="ORF">H5985_02675</name>
</gene>
<name>A0ABS2GRV3_9BURK</name>
<evidence type="ECO:0000313" key="3">
    <source>
        <dbReference type="Proteomes" id="UP000777002"/>
    </source>
</evidence>